<evidence type="ECO:0000259" key="2">
    <source>
        <dbReference type="Pfam" id="PF02517"/>
    </source>
</evidence>
<evidence type="ECO:0000313" key="4">
    <source>
        <dbReference type="Proteomes" id="UP000248926"/>
    </source>
</evidence>
<feature type="transmembrane region" description="Helical" evidence="1">
    <location>
        <begin position="424"/>
        <end position="442"/>
    </location>
</feature>
<dbReference type="OrthoDB" id="5946873at2"/>
<dbReference type="GO" id="GO:0004175">
    <property type="term" value="F:endopeptidase activity"/>
    <property type="evidence" value="ECO:0007669"/>
    <property type="project" value="UniProtKB-ARBA"/>
</dbReference>
<comment type="caution">
    <text evidence="3">The sequence shown here is derived from an EMBL/GenBank/DDBJ whole genome shotgun (WGS) entry which is preliminary data.</text>
</comment>
<dbReference type="Pfam" id="PF02517">
    <property type="entry name" value="Rce1-like"/>
    <property type="match status" value="1"/>
</dbReference>
<keyword evidence="1" id="KW-0472">Membrane</keyword>
<feature type="transmembrane region" description="Helical" evidence="1">
    <location>
        <begin position="333"/>
        <end position="350"/>
    </location>
</feature>
<feature type="transmembrane region" description="Helical" evidence="1">
    <location>
        <begin position="282"/>
        <end position="298"/>
    </location>
</feature>
<dbReference type="Proteomes" id="UP000248926">
    <property type="component" value="Unassembled WGS sequence"/>
</dbReference>
<feature type="transmembrane region" description="Helical" evidence="1">
    <location>
        <begin position="12"/>
        <end position="34"/>
    </location>
</feature>
<feature type="domain" description="CAAX prenyl protease 2/Lysostaphin resistance protein A-like" evidence="2">
    <location>
        <begin position="411"/>
        <end position="480"/>
    </location>
</feature>
<evidence type="ECO:0000313" key="3">
    <source>
        <dbReference type="EMBL" id="RAO76139.1"/>
    </source>
</evidence>
<gene>
    <name evidence="3" type="ORF">CA260_12525</name>
</gene>
<keyword evidence="1" id="KW-1133">Transmembrane helix</keyword>
<dbReference type="RefSeq" id="WP_111983425.1">
    <property type="nucleotide sequence ID" value="NZ_NFZS01000003.1"/>
</dbReference>
<feature type="transmembrane region" description="Helical" evidence="1">
    <location>
        <begin position="370"/>
        <end position="392"/>
    </location>
</feature>
<dbReference type="AlphaFoldDB" id="A0A328P2C0"/>
<dbReference type="InterPro" id="IPR003675">
    <property type="entry name" value="Rce1/LyrA-like_dom"/>
</dbReference>
<organism evidence="3 4">
    <name type="scientific">Dyella jiangningensis</name>
    <dbReference type="NCBI Taxonomy" id="1379159"/>
    <lineage>
        <taxon>Bacteria</taxon>
        <taxon>Pseudomonadati</taxon>
        <taxon>Pseudomonadota</taxon>
        <taxon>Gammaproteobacteria</taxon>
        <taxon>Lysobacterales</taxon>
        <taxon>Rhodanobacteraceae</taxon>
        <taxon>Dyella</taxon>
    </lineage>
</organism>
<keyword evidence="4" id="KW-1185">Reference proteome</keyword>
<evidence type="ECO:0000256" key="1">
    <source>
        <dbReference type="SAM" id="Phobius"/>
    </source>
</evidence>
<dbReference type="EMBL" id="NFZS01000003">
    <property type="protein sequence ID" value="RAO76139.1"/>
    <property type="molecule type" value="Genomic_DNA"/>
</dbReference>
<accession>A0A328P2C0</accession>
<proteinExistence type="predicted"/>
<name>A0A328P2C0_9GAMM</name>
<reference evidence="3 4" key="1">
    <citation type="journal article" date="2018" name="Genet. Mol. Biol.">
        <title>The genome sequence of Dyella jiangningensis FCAV SCS01 from a lignocellulose-decomposing microbial consortium metagenome reveals potential for biotechnological applications.</title>
        <authorList>
            <person name="Desiderato J.G."/>
            <person name="Alvarenga D.O."/>
            <person name="Constancio M.T.L."/>
            <person name="Alves L.M.C."/>
            <person name="Varani A.M."/>
        </authorList>
    </citation>
    <scope>NUCLEOTIDE SEQUENCE [LARGE SCALE GENOMIC DNA]</scope>
    <source>
        <strain evidence="3 4">FCAV SCS01</strain>
    </source>
</reference>
<sequence length="504" mass="54345">MSDTAAIRRLASIAGLALAMLALLWLMSLLSAWITRARLVQDARQELTALRDGQPLWKWRLRGPTDLVASRVFGSATVTHGADALRISSHDGTPFELGLPLETPIDAAHWPLLELQLHSTAAGMLSLVYQASESTAACTANEVAPIRSGQARLSVDLKAAIWRTSAGQVCSAPGVVAYMLRVRMQVPADTQLRIGDVALASSKLPMLPATIAADTADVQLPQPQGGLALPDLAAPLVRLPAGASAESMVALRESIRAQRPAALVLPAGVALAAGRYGPAPAWWDWAACGLYLLWLTALTWRQTPGVARPWIEAIAIAAGPLWLIAGLRWGPHVSIPGVAAFLAAIVFAGVSEWRRRPVSWSWLGRSWQDWLWPLLPLPVAFVLMLADGHGLIHLDPKHIAAYFGWALLQQWAMLAIVMGRLRLTALPTPVVILVTAGLFGLLHTPNGSLMQLCMLAELWWAWCFVRSPRLIPIAIAHATSALLVESGLTGHLLRSLEVSARFFL</sequence>
<feature type="transmembrane region" description="Helical" evidence="1">
    <location>
        <begin position="310"/>
        <end position="327"/>
    </location>
</feature>
<dbReference type="GO" id="GO:0080120">
    <property type="term" value="P:CAAX-box protein maturation"/>
    <property type="evidence" value="ECO:0007669"/>
    <property type="project" value="UniProtKB-ARBA"/>
</dbReference>
<keyword evidence="1" id="KW-0812">Transmembrane</keyword>
<protein>
    <recommendedName>
        <fullName evidence="2">CAAX prenyl protease 2/Lysostaphin resistance protein A-like domain-containing protein</fullName>
    </recommendedName>
</protein>